<organism evidence="1">
    <name type="scientific">Phaeodactylum tricornutum</name>
    <name type="common">Diatom</name>
    <dbReference type="NCBI Taxonomy" id="2850"/>
    <lineage>
        <taxon>Eukaryota</taxon>
        <taxon>Sar</taxon>
        <taxon>Stramenopiles</taxon>
        <taxon>Ochrophyta</taxon>
        <taxon>Bacillariophyta</taxon>
        <taxon>Bacillariophyceae</taxon>
        <taxon>Bacillariophycidae</taxon>
        <taxon>Naviculales</taxon>
        <taxon>Phaeodactylaceae</taxon>
        <taxon>Phaeodactylum</taxon>
    </lineage>
</organism>
<evidence type="ECO:0000313" key="1">
    <source>
        <dbReference type="EMBL" id="CAG9281414.1"/>
    </source>
</evidence>
<sequence length="430" mass="49662">MTDVVLRDLPTETKPSLQIRNVFQIPKSVPWKEPTNSSVALSIVPAIQKINVRKSVGEAIEATVDRRGNFAYAYIVAGCEPTKSTYRYYLYDILVSARIQRLAGSQADFYVFVQMAFDQALDELPKEDVRLLEAMNIRFEYLQKTPDESFYRTMLDKFKVLSLEQYDRVLFMDSDVMAKANLDYLFDLSMQGLLKDSLVIAGKHEPASGGFFMVAPRAGDWERILQVIREKEERGRNLPYPHFDNVTGWGQPFVDGDFFELPNGYRSNQWNFYGAFADQGLLYHWVKYEQKSVSVILRNSIHHWSAGDDGKVQLEKMEGIRILQDHTPKHPACKSGGNLKECYSPHCDFVHFTGLKKPWLDGPPRDYPTDSWSDTDQQTWFFHLQKLNVDFQMNLNFTNWTEKPKRKRRPLLGYYPLNADVAKANYALSA</sequence>
<dbReference type="PANTHER" id="PTHR11183">
    <property type="entry name" value="GLYCOGENIN SUBFAMILY MEMBER"/>
    <property type="match status" value="1"/>
</dbReference>
<dbReference type="AlphaFoldDB" id="A0A8J9T0T9"/>
<dbReference type="Proteomes" id="UP000836788">
    <property type="component" value="Chromosome 15"/>
</dbReference>
<dbReference type="EMBL" id="OU594956">
    <property type="protein sequence ID" value="CAG9281414.1"/>
    <property type="molecule type" value="Genomic_DNA"/>
</dbReference>
<accession>A0A8J9T0T9</accession>
<reference evidence="1" key="1">
    <citation type="submission" date="2022-02" db="EMBL/GenBank/DDBJ databases">
        <authorList>
            <person name="Giguere J D."/>
        </authorList>
    </citation>
    <scope>NUCLEOTIDE SEQUENCE</scope>
    <source>
        <strain evidence="1">CCAP 1055/1</strain>
    </source>
</reference>
<dbReference type="InterPro" id="IPR029044">
    <property type="entry name" value="Nucleotide-diphossugar_trans"/>
</dbReference>
<dbReference type="SUPFAM" id="SSF53448">
    <property type="entry name" value="Nucleotide-diphospho-sugar transferases"/>
    <property type="match status" value="1"/>
</dbReference>
<protein>
    <recommendedName>
        <fullName evidence="2">Glycosyltransferase family 8 protein</fullName>
    </recommendedName>
</protein>
<gene>
    <name evidence="1" type="ORF">PTTT1_LOCUS16392</name>
</gene>
<name>A0A8J9T0T9_PHATR</name>
<evidence type="ECO:0008006" key="2">
    <source>
        <dbReference type="Google" id="ProtNLM"/>
    </source>
</evidence>
<proteinExistence type="predicted"/>
<dbReference type="Gene3D" id="3.90.550.10">
    <property type="entry name" value="Spore Coat Polysaccharide Biosynthesis Protein SpsA, Chain A"/>
    <property type="match status" value="1"/>
</dbReference>
<dbReference type="InterPro" id="IPR050587">
    <property type="entry name" value="GNT1/Glycosyltrans_8"/>
</dbReference>